<gene>
    <name evidence="1" type="ORF">YA0871_15220</name>
</gene>
<accession>A0ABS0V143</accession>
<reference evidence="1 2" key="1">
    <citation type="submission" date="2020-12" db="EMBL/GenBank/DDBJ databases">
        <title>Comparative genomic insights into the epidemiology and virulence of plant pathogenic Pseudomonads from Turkey.</title>
        <authorList>
            <person name="Dillon M."/>
            <person name="Ruiz-Bedoya T."/>
            <person name="Bendalovic-Torma C."/>
            <person name="Guttman K.M."/>
            <person name="Kwak H."/>
            <person name="Middleton M.A."/>
            <person name="Wang P.W."/>
            <person name="Horuz S."/>
            <person name="Aysan Y."/>
            <person name="Guttman D.S."/>
        </authorList>
    </citation>
    <scope>NUCLEOTIDE SEQUENCE [LARGE SCALE GENOMIC DNA]</scope>
    <source>
        <strain evidence="1 2">Marul_2_1</strain>
    </source>
</reference>
<evidence type="ECO:0000313" key="1">
    <source>
        <dbReference type="EMBL" id="MBI6634015.1"/>
    </source>
</evidence>
<dbReference type="Proteomes" id="UP000607562">
    <property type="component" value="Unassembled WGS sequence"/>
</dbReference>
<name>A0ABS0V143_9PSED</name>
<proteinExistence type="predicted"/>
<organism evidence="1 2">
    <name type="scientific">Pseudomonas paralactis</name>
    <dbReference type="NCBI Taxonomy" id="1615673"/>
    <lineage>
        <taxon>Bacteria</taxon>
        <taxon>Pseudomonadati</taxon>
        <taxon>Pseudomonadota</taxon>
        <taxon>Gammaproteobacteria</taxon>
        <taxon>Pseudomonadales</taxon>
        <taxon>Pseudomonadaceae</taxon>
        <taxon>Pseudomonas</taxon>
    </lineage>
</organism>
<evidence type="ECO:0000313" key="2">
    <source>
        <dbReference type="Proteomes" id="UP000607562"/>
    </source>
</evidence>
<dbReference type="EMBL" id="JAEILM010000044">
    <property type="protein sequence ID" value="MBI6634015.1"/>
    <property type="molecule type" value="Genomic_DNA"/>
</dbReference>
<sequence length="250" mass="29284">MKNGSALKLGTLHEYRKTESQQIVDKEEGLYTFNIIFDGRVTLERKWFNTVFPGFQMGDDNGIHFAGTANTKCKLFQESINGDYVTIRDSSAQITREEFNSFIFCMSEVKNKSDCLELFPDYNDQWYINDHNAQNFANHLCYMLREKVKSEYRAGNFIVPKKTNIEKLQVGAHYRKVKYNTRHFHINNQQTPLLSEYIESMQNLAYTKPLSFQREAEYRFQLLLLVDNVIVPPTVNSIFLDSKPIQQFLL</sequence>
<dbReference type="RefSeq" id="WP_198707816.1">
    <property type="nucleotide sequence ID" value="NZ_JAEILM010000044.1"/>
</dbReference>
<evidence type="ECO:0008006" key="3">
    <source>
        <dbReference type="Google" id="ProtNLM"/>
    </source>
</evidence>
<keyword evidence="2" id="KW-1185">Reference proteome</keyword>
<protein>
    <recommendedName>
        <fullName evidence="3">ApeA N-terminal domain-containing protein</fullName>
    </recommendedName>
</protein>
<comment type="caution">
    <text evidence="1">The sequence shown here is derived from an EMBL/GenBank/DDBJ whole genome shotgun (WGS) entry which is preliminary data.</text>
</comment>